<evidence type="ECO:0000313" key="4">
    <source>
        <dbReference type="Proteomes" id="UP000614811"/>
    </source>
</evidence>
<feature type="domain" description="AMP-binding enzyme C-terminal" evidence="2">
    <location>
        <begin position="430"/>
        <end position="504"/>
    </location>
</feature>
<dbReference type="InterPro" id="IPR020845">
    <property type="entry name" value="AMP-binding_CS"/>
</dbReference>
<protein>
    <submittedName>
        <fullName evidence="3">4-coumarate--CoA ligase</fullName>
    </submittedName>
</protein>
<dbReference type="InterPro" id="IPR000873">
    <property type="entry name" value="AMP-dep_synth/lig_dom"/>
</dbReference>
<dbReference type="PANTHER" id="PTHR43767:SF1">
    <property type="entry name" value="NONRIBOSOMAL PEPTIDE SYNTHASE PES1 (EUROFUNG)-RELATED"/>
    <property type="match status" value="1"/>
</dbReference>
<name>A0A918RGD0_9GAMM</name>
<keyword evidence="3" id="KW-0436">Ligase</keyword>
<accession>A0A918RGD0</accession>
<feature type="domain" description="AMP-dependent synthetase/ligase" evidence="1">
    <location>
        <begin position="24"/>
        <end position="374"/>
    </location>
</feature>
<dbReference type="Gene3D" id="3.40.50.12780">
    <property type="entry name" value="N-terminal domain of ligase-like"/>
    <property type="match status" value="1"/>
</dbReference>
<proteinExistence type="predicted"/>
<dbReference type="Pfam" id="PF13193">
    <property type="entry name" value="AMP-binding_C"/>
    <property type="match status" value="1"/>
</dbReference>
<dbReference type="InterPro" id="IPR050237">
    <property type="entry name" value="ATP-dep_AMP-bd_enzyme"/>
</dbReference>
<evidence type="ECO:0000313" key="3">
    <source>
        <dbReference type="EMBL" id="GGZ96285.1"/>
    </source>
</evidence>
<evidence type="ECO:0000259" key="2">
    <source>
        <dbReference type="Pfam" id="PF13193"/>
    </source>
</evidence>
<dbReference type="SUPFAM" id="SSF56801">
    <property type="entry name" value="Acetyl-CoA synthetase-like"/>
    <property type="match status" value="1"/>
</dbReference>
<dbReference type="PROSITE" id="PS00455">
    <property type="entry name" value="AMP_BINDING"/>
    <property type="match status" value="1"/>
</dbReference>
<gene>
    <name evidence="3" type="ORF">GCM10008090_00640</name>
</gene>
<dbReference type="RefSeq" id="WP_189398016.1">
    <property type="nucleotide sequence ID" value="NZ_BMXA01000001.1"/>
</dbReference>
<reference evidence="3" key="1">
    <citation type="journal article" date="2014" name="Int. J. Syst. Evol. Microbiol.">
        <title>Complete genome sequence of Corynebacterium casei LMG S-19264T (=DSM 44701T), isolated from a smear-ripened cheese.</title>
        <authorList>
            <consortium name="US DOE Joint Genome Institute (JGI-PGF)"/>
            <person name="Walter F."/>
            <person name="Albersmeier A."/>
            <person name="Kalinowski J."/>
            <person name="Ruckert C."/>
        </authorList>
    </citation>
    <scope>NUCLEOTIDE SEQUENCE</scope>
    <source>
        <strain evidence="3">KCTC 12711</strain>
    </source>
</reference>
<dbReference type="Gene3D" id="3.30.300.30">
    <property type="match status" value="1"/>
</dbReference>
<dbReference type="InterPro" id="IPR025110">
    <property type="entry name" value="AMP-bd_C"/>
</dbReference>
<organism evidence="3 4">
    <name type="scientific">Arenicella chitinivorans</name>
    <dbReference type="NCBI Taxonomy" id="1329800"/>
    <lineage>
        <taxon>Bacteria</taxon>
        <taxon>Pseudomonadati</taxon>
        <taxon>Pseudomonadota</taxon>
        <taxon>Gammaproteobacteria</taxon>
        <taxon>Arenicellales</taxon>
        <taxon>Arenicellaceae</taxon>
        <taxon>Arenicella</taxon>
    </lineage>
</organism>
<sequence length="520" mass="57422">MDFFDAKAPFLPEIFALHGKWRSQDIAASCGETHLTWQQLTNEAHQFAHGLAQHGIEGGQTLGVVMSNGLPMLTTLLGAMAAGVVSVPINLSVNDDALLGMLMDAKISALAVTRDQAQRLNRLRDRLPASLTLWLCDEPDEGWTPFADLMANQPTSLPSVDIHPTLPLNIIYSSGTTGLPKGIVHNHAGRRDWAYDLAIALRYHGKSRTLLTLGLYSNISWVAMLTTLLAGGSVVIHTHFDAFSFLDTVKHQQITHTAMVPIQFQRIVEAIEQTTDAIDLSSMQSMMSCGSPLHADVKRALFKQFDCGIIELYGLTEGVITTIDPEQSEGRWSSVGKPLIGTDILILDDEDRPAPANKSGEIVSRGRITMPGYLNREDANRDASYTDPHGRLWLRTGDIGYLDDAGFLYIVDRKKDMILSGGQNIYPQDIEAVLFQHPAVNDVAVIAAASRKWGETPVALVVRNADTRDDATAIMTWANQKLGRQQRITDVIFIDELPRNPNGKILKRELRARYAQDQYH</sequence>
<dbReference type="InterPro" id="IPR045851">
    <property type="entry name" value="AMP-bd_C_sf"/>
</dbReference>
<reference evidence="3" key="2">
    <citation type="submission" date="2020-09" db="EMBL/GenBank/DDBJ databases">
        <authorList>
            <person name="Sun Q."/>
            <person name="Kim S."/>
        </authorList>
    </citation>
    <scope>NUCLEOTIDE SEQUENCE</scope>
    <source>
        <strain evidence="3">KCTC 12711</strain>
    </source>
</reference>
<keyword evidence="4" id="KW-1185">Reference proteome</keyword>
<dbReference type="PANTHER" id="PTHR43767">
    <property type="entry name" value="LONG-CHAIN-FATTY-ACID--COA LIGASE"/>
    <property type="match status" value="1"/>
</dbReference>
<dbReference type="Proteomes" id="UP000614811">
    <property type="component" value="Unassembled WGS sequence"/>
</dbReference>
<dbReference type="Pfam" id="PF00501">
    <property type="entry name" value="AMP-binding"/>
    <property type="match status" value="1"/>
</dbReference>
<comment type="caution">
    <text evidence="3">The sequence shown here is derived from an EMBL/GenBank/DDBJ whole genome shotgun (WGS) entry which is preliminary data.</text>
</comment>
<dbReference type="GO" id="GO:0016878">
    <property type="term" value="F:acid-thiol ligase activity"/>
    <property type="evidence" value="ECO:0007669"/>
    <property type="project" value="UniProtKB-ARBA"/>
</dbReference>
<evidence type="ECO:0000259" key="1">
    <source>
        <dbReference type="Pfam" id="PF00501"/>
    </source>
</evidence>
<dbReference type="EMBL" id="BMXA01000001">
    <property type="protein sequence ID" value="GGZ96285.1"/>
    <property type="molecule type" value="Genomic_DNA"/>
</dbReference>
<dbReference type="AlphaFoldDB" id="A0A918RGD0"/>
<dbReference type="InterPro" id="IPR042099">
    <property type="entry name" value="ANL_N_sf"/>
</dbReference>